<evidence type="ECO:0000313" key="11">
    <source>
        <dbReference type="Ensembl" id="ENSGMOP00000000658.2"/>
    </source>
</evidence>
<evidence type="ECO:0000256" key="4">
    <source>
        <dbReference type="ARBA" id="ARBA00020365"/>
    </source>
</evidence>
<evidence type="ECO:0000256" key="9">
    <source>
        <dbReference type="ARBA" id="ARBA00029627"/>
    </source>
</evidence>
<keyword evidence="8" id="KW-1015">Disulfide bond</keyword>
<dbReference type="InterPro" id="IPR046350">
    <property type="entry name" value="Cystatin_sf"/>
</dbReference>
<feature type="chain" id="PRO_5046607377" description="Secreted phosphoprotein 24" evidence="10">
    <location>
        <begin position="19"/>
        <end position="140"/>
    </location>
</feature>
<dbReference type="Gene3D" id="3.10.450.10">
    <property type="match status" value="1"/>
</dbReference>
<reference evidence="11" key="1">
    <citation type="submission" date="2025-08" db="UniProtKB">
        <authorList>
            <consortium name="Ensembl"/>
        </authorList>
    </citation>
    <scope>IDENTIFICATION</scope>
</reference>
<dbReference type="AlphaFoldDB" id="A0A8C4YVK4"/>
<dbReference type="PANTHER" id="PTHR15444:SF4">
    <property type="entry name" value="SECRETED PHOSPHOPROTEIN 24"/>
    <property type="match status" value="1"/>
</dbReference>
<evidence type="ECO:0000256" key="2">
    <source>
        <dbReference type="ARBA" id="ARBA00004613"/>
    </source>
</evidence>
<dbReference type="InterPro" id="IPR010892">
    <property type="entry name" value="Spp-24"/>
</dbReference>
<name>A0A8C4YVK4_GADMO</name>
<comment type="similarity">
    <text evidence="3">Belongs to the SPP2 family.</text>
</comment>
<evidence type="ECO:0000256" key="8">
    <source>
        <dbReference type="ARBA" id="ARBA00023157"/>
    </source>
</evidence>
<dbReference type="GeneTree" id="ENSGT00390000009001"/>
<evidence type="ECO:0000256" key="7">
    <source>
        <dbReference type="ARBA" id="ARBA00022729"/>
    </source>
</evidence>
<organism evidence="11 12">
    <name type="scientific">Gadus morhua</name>
    <name type="common">Atlantic cod</name>
    <dbReference type="NCBI Taxonomy" id="8049"/>
    <lineage>
        <taxon>Eukaryota</taxon>
        <taxon>Metazoa</taxon>
        <taxon>Chordata</taxon>
        <taxon>Craniata</taxon>
        <taxon>Vertebrata</taxon>
        <taxon>Euteleostomi</taxon>
        <taxon>Actinopterygii</taxon>
        <taxon>Neopterygii</taxon>
        <taxon>Teleostei</taxon>
        <taxon>Neoteleostei</taxon>
        <taxon>Acanthomorphata</taxon>
        <taxon>Zeiogadaria</taxon>
        <taxon>Gadariae</taxon>
        <taxon>Gadiformes</taxon>
        <taxon>Gadoidei</taxon>
        <taxon>Gadidae</taxon>
        <taxon>Gadus</taxon>
    </lineage>
</organism>
<proteinExistence type="inferred from homology"/>
<evidence type="ECO:0000256" key="1">
    <source>
        <dbReference type="ARBA" id="ARBA00002371"/>
    </source>
</evidence>
<comment type="function">
    <text evidence="1">Could coordinate an aspect of bone turnover.</text>
</comment>
<dbReference type="SUPFAM" id="SSF54403">
    <property type="entry name" value="Cystatin/monellin"/>
    <property type="match status" value="1"/>
</dbReference>
<comment type="subcellular location">
    <subcellularLocation>
        <location evidence="2">Secreted</location>
    </subcellularLocation>
</comment>
<dbReference type="PANTHER" id="PTHR15444">
    <property type="entry name" value="SECRETED PHOSPHOPROTEIN 24"/>
    <property type="match status" value="1"/>
</dbReference>
<sequence>MNLYIVLLVLLQSLGCFCVPGPNVAPMAEKALEASMVEFNTRHAVAHLHRATKASVKRVIPVGLETFDLLMKFETKQTQCPKNSGEDAKTCAFATSLFTPKSECSSRVRVTGTRTQVVTMNCARDQSSSSSESSEEVRKY</sequence>
<dbReference type="GO" id="GO:0005576">
    <property type="term" value="C:extracellular region"/>
    <property type="evidence" value="ECO:0007669"/>
    <property type="project" value="UniProtKB-SubCell"/>
</dbReference>
<evidence type="ECO:0000256" key="10">
    <source>
        <dbReference type="SAM" id="SignalP"/>
    </source>
</evidence>
<accession>A0A8C4YVK4</accession>
<protein>
    <recommendedName>
        <fullName evidence="4">Secreted phosphoprotein 24</fullName>
    </recommendedName>
    <alternativeName>
        <fullName evidence="9">Secreted phosphoprotein 2</fullName>
    </alternativeName>
</protein>
<evidence type="ECO:0000256" key="3">
    <source>
        <dbReference type="ARBA" id="ARBA00008576"/>
    </source>
</evidence>
<dbReference type="Ensembl" id="ENSGMOT00000000689.2">
    <property type="protein sequence ID" value="ENSGMOP00000000658.2"/>
    <property type="gene ID" value="ENSGMOG00000000657.2"/>
</dbReference>
<reference evidence="11" key="2">
    <citation type="submission" date="2025-09" db="UniProtKB">
        <authorList>
            <consortium name="Ensembl"/>
        </authorList>
    </citation>
    <scope>IDENTIFICATION</scope>
</reference>
<evidence type="ECO:0000256" key="5">
    <source>
        <dbReference type="ARBA" id="ARBA00022525"/>
    </source>
</evidence>
<evidence type="ECO:0000313" key="12">
    <source>
        <dbReference type="Proteomes" id="UP000694546"/>
    </source>
</evidence>
<dbReference type="GO" id="GO:0046849">
    <property type="term" value="P:bone remodeling"/>
    <property type="evidence" value="ECO:0007669"/>
    <property type="project" value="InterPro"/>
</dbReference>
<keyword evidence="6" id="KW-0597">Phosphoprotein</keyword>
<dbReference type="Pfam" id="PF07448">
    <property type="entry name" value="Spp-24"/>
    <property type="match status" value="1"/>
</dbReference>
<evidence type="ECO:0000256" key="6">
    <source>
        <dbReference type="ARBA" id="ARBA00022553"/>
    </source>
</evidence>
<dbReference type="OMA" id="CRSTVQM"/>
<keyword evidence="5" id="KW-0964">Secreted</keyword>
<keyword evidence="7 10" id="KW-0732">Signal</keyword>
<feature type="signal peptide" evidence="10">
    <location>
        <begin position="1"/>
        <end position="18"/>
    </location>
</feature>
<keyword evidence="12" id="KW-1185">Reference proteome</keyword>
<dbReference type="Proteomes" id="UP000694546">
    <property type="component" value="Chromosome 4"/>
</dbReference>